<dbReference type="Gene3D" id="1.20.80.10">
    <property type="match status" value="1"/>
</dbReference>
<keyword evidence="2" id="KW-0963">Cytoplasm</keyword>
<keyword evidence="3" id="KW-0677">Repeat</keyword>
<dbReference type="SUPFAM" id="SSF47031">
    <property type="entry name" value="Second domain of FERM"/>
    <property type="match status" value="1"/>
</dbReference>
<dbReference type="Pfam" id="PF00784">
    <property type="entry name" value="MyTH4"/>
    <property type="match status" value="1"/>
</dbReference>
<evidence type="ECO:0000256" key="3">
    <source>
        <dbReference type="ARBA" id="ARBA00022737"/>
    </source>
</evidence>
<feature type="domain" description="MyTH4" evidence="6">
    <location>
        <begin position="1"/>
        <end position="148"/>
    </location>
</feature>
<evidence type="ECO:0000256" key="4">
    <source>
        <dbReference type="ARBA" id="ARBA00023203"/>
    </source>
</evidence>
<evidence type="ECO:0000256" key="1">
    <source>
        <dbReference type="ARBA" id="ARBA00004496"/>
    </source>
</evidence>
<name>A0A8C4K4F6_DRONO</name>
<dbReference type="PANTHER" id="PTHR22692">
    <property type="entry name" value="MYOSIN VII, XV"/>
    <property type="match status" value="1"/>
</dbReference>
<dbReference type="Pfam" id="PF00373">
    <property type="entry name" value="FERM_M"/>
    <property type="match status" value="1"/>
</dbReference>
<dbReference type="Ensembl" id="ENSDNVT00000022522.1">
    <property type="protein sequence ID" value="ENSDNVP00000018696.1"/>
    <property type="gene ID" value="ENSDNVG00000013060.1"/>
</dbReference>
<evidence type="ECO:0000313" key="7">
    <source>
        <dbReference type="Ensembl" id="ENSDNVP00000018696.1"/>
    </source>
</evidence>
<sequence length="460" mass="50946">MKFMGDYPLRGQTELDAVCTILKVRGRGREPREGVPRSEPAPLPQLCAEHEVLRDEVYCQIVKQITDNTSSKTDSCQKGWRLLYILAAYYKCSEVLRPFLLAFLQDAGGRPALPFQGMSKACEQNLRKTLQFGGRSLFPSSMELKAMVAGRSAKRQLFLLPGGIERHLKIKTCSVALEVIEELCSEMGLQRPEAFDEYIIFVVTERGQGVRPLTRREYILDVATETERLDAGYTFWCRRAVWSQPLKFDNELYVTVHYNQVLPDYLKGLFNVLPPARAGEQHFQQAAKLAALQHRAKDGRCPPTAREVQDYVPPQLFRLLKAQSWLHMVTQHMQQAQALSAHQARAQFLELQQQHHRLALPPGRQPERPQLPQQGDPPAAGAGSASATLTASPPGAHRQVLPEGDPVDADAAAHGQLQLPLCGDRAGRPALAGHHPAAAGAGTGTGTDGLPGDCKRLVYF</sequence>
<comment type="subcellular location">
    <subcellularLocation>
        <location evidence="1">Cytoplasm</location>
    </subcellularLocation>
</comment>
<feature type="region of interest" description="Disordered" evidence="5">
    <location>
        <begin position="433"/>
        <end position="452"/>
    </location>
</feature>
<evidence type="ECO:0000256" key="5">
    <source>
        <dbReference type="SAM" id="MobiDB-lite"/>
    </source>
</evidence>
<dbReference type="Gene3D" id="3.10.20.90">
    <property type="entry name" value="Phosphatidylinositol 3-kinase Catalytic Subunit, Chain A, domain 1"/>
    <property type="match status" value="1"/>
</dbReference>
<dbReference type="SMART" id="SM00139">
    <property type="entry name" value="MyTH4"/>
    <property type="match status" value="1"/>
</dbReference>
<dbReference type="Gene3D" id="1.25.40.530">
    <property type="entry name" value="MyTH4 domain"/>
    <property type="match status" value="1"/>
</dbReference>
<dbReference type="InterPro" id="IPR014352">
    <property type="entry name" value="FERM/acyl-CoA-bd_prot_sf"/>
</dbReference>
<accession>A0A8C4K4F6</accession>
<dbReference type="InterPro" id="IPR051567">
    <property type="entry name" value="Unconventional_Myosin_ATPase"/>
</dbReference>
<dbReference type="GO" id="GO:0005856">
    <property type="term" value="C:cytoskeleton"/>
    <property type="evidence" value="ECO:0007669"/>
    <property type="project" value="InterPro"/>
</dbReference>
<dbReference type="AlphaFoldDB" id="A0A8C4K4F6"/>
<evidence type="ECO:0000256" key="2">
    <source>
        <dbReference type="ARBA" id="ARBA00022490"/>
    </source>
</evidence>
<dbReference type="GO" id="GO:0005737">
    <property type="term" value="C:cytoplasm"/>
    <property type="evidence" value="ECO:0007669"/>
    <property type="project" value="UniProtKB-SubCell"/>
</dbReference>
<dbReference type="GO" id="GO:0003779">
    <property type="term" value="F:actin binding"/>
    <property type="evidence" value="ECO:0007669"/>
    <property type="project" value="UniProtKB-KW"/>
</dbReference>
<protein>
    <recommendedName>
        <fullName evidence="6">MyTH4 domain-containing protein</fullName>
    </recommendedName>
</protein>
<feature type="compositionally biased region" description="Low complexity" evidence="5">
    <location>
        <begin position="370"/>
        <end position="396"/>
    </location>
</feature>
<organism evidence="7 8">
    <name type="scientific">Dromaius novaehollandiae</name>
    <name type="common">Emu</name>
    <dbReference type="NCBI Taxonomy" id="8790"/>
    <lineage>
        <taxon>Eukaryota</taxon>
        <taxon>Metazoa</taxon>
        <taxon>Chordata</taxon>
        <taxon>Craniata</taxon>
        <taxon>Vertebrata</taxon>
        <taxon>Euteleostomi</taxon>
        <taxon>Archelosauria</taxon>
        <taxon>Archosauria</taxon>
        <taxon>Dinosauria</taxon>
        <taxon>Saurischia</taxon>
        <taxon>Theropoda</taxon>
        <taxon>Coelurosauria</taxon>
        <taxon>Aves</taxon>
        <taxon>Palaeognathae</taxon>
        <taxon>Casuariiformes</taxon>
        <taxon>Dromaiidae</taxon>
        <taxon>Dromaius</taxon>
    </lineage>
</organism>
<dbReference type="InterPro" id="IPR019748">
    <property type="entry name" value="FERM_central"/>
</dbReference>
<dbReference type="CDD" id="cd14473">
    <property type="entry name" value="FERM_B-lobe"/>
    <property type="match status" value="1"/>
</dbReference>
<dbReference type="Proteomes" id="UP000694423">
    <property type="component" value="Unplaced"/>
</dbReference>
<dbReference type="PANTHER" id="PTHR22692:SF21">
    <property type="entry name" value="MYOSIN XVA"/>
    <property type="match status" value="1"/>
</dbReference>
<proteinExistence type="predicted"/>
<keyword evidence="8" id="KW-1185">Reference proteome</keyword>
<evidence type="ECO:0000259" key="6">
    <source>
        <dbReference type="PROSITE" id="PS51016"/>
    </source>
</evidence>
<evidence type="ECO:0000313" key="8">
    <source>
        <dbReference type="Proteomes" id="UP000694423"/>
    </source>
</evidence>
<feature type="region of interest" description="Disordered" evidence="5">
    <location>
        <begin position="360"/>
        <end position="408"/>
    </location>
</feature>
<reference evidence="7" key="1">
    <citation type="submission" date="2025-08" db="UniProtKB">
        <authorList>
            <consortium name="Ensembl"/>
        </authorList>
    </citation>
    <scope>IDENTIFICATION</scope>
</reference>
<dbReference type="PROSITE" id="PS51016">
    <property type="entry name" value="MYTH4"/>
    <property type="match status" value="1"/>
</dbReference>
<dbReference type="InterPro" id="IPR035963">
    <property type="entry name" value="FERM_2"/>
</dbReference>
<dbReference type="InterPro" id="IPR000857">
    <property type="entry name" value="MyTH4_dom"/>
</dbReference>
<reference evidence="7" key="2">
    <citation type="submission" date="2025-09" db="UniProtKB">
        <authorList>
            <consortium name="Ensembl"/>
        </authorList>
    </citation>
    <scope>IDENTIFICATION</scope>
</reference>
<keyword evidence="4" id="KW-0009">Actin-binding</keyword>
<dbReference type="InterPro" id="IPR038185">
    <property type="entry name" value="MyTH4_dom_sf"/>
</dbReference>